<dbReference type="Proteomes" id="UP000799755">
    <property type="component" value="Unassembled WGS sequence"/>
</dbReference>
<evidence type="ECO:0000313" key="2">
    <source>
        <dbReference type="Proteomes" id="UP000799755"/>
    </source>
</evidence>
<evidence type="ECO:0000313" key="1">
    <source>
        <dbReference type="EMBL" id="KAF2473348.1"/>
    </source>
</evidence>
<protein>
    <submittedName>
        <fullName evidence="1">Uncharacterized protein</fullName>
    </submittedName>
</protein>
<comment type="caution">
    <text evidence="1">The sequence shown here is derived from an EMBL/GenBank/DDBJ whole genome shotgun (WGS) entry which is preliminary data.</text>
</comment>
<sequence length="248" mass="27526">MAALSKLLNLLKSLTVSLLLVSPTTLATNNVIFNNYCHYPLYFWAVSTEVVHDEASNYVPAHDTLVHRMVNIGNPGICLKIRDVPMYEHGRQSILQLEYNIDWNDSKWHWDFSAIDCALGVPATEEGYCPFIGGGVHVYTTGDDATCKYAHCLGNHEADCVNTYTRHGSWHGEPSWSCPMGNDLIIDTCTSWTPARTYINGKPFTETDYQPPQPQPPDPAPGSSCDEPCDYFGPVPHSIEELPLCGSC</sequence>
<reference evidence="1" key="1">
    <citation type="journal article" date="2020" name="Stud. Mycol.">
        <title>101 Dothideomycetes genomes: a test case for predicting lifestyles and emergence of pathogens.</title>
        <authorList>
            <person name="Haridas S."/>
            <person name="Albert R."/>
            <person name="Binder M."/>
            <person name="Bloem J."/>
            <person name="Labutti K."/>
            <person name="Salamov A."/>
            <person name="Andreopoulos B."/>
            <person name="Baker S."/>
            <person name="Barry K."/>
            <person name="Bills G."/>
            <person name="Bluhm B."/>
            <person name="Cannon C."/>
            <person name="Castanera R."/>
            <person name="Culley D."/>
            <person name="Daum C."/>
            <person name="Ezra D."/>
            <person name="Gonzalez J."/>
            <person name="Henrissat B."/>
            <person name="Kuo A."/>
            <person name="Liang C."/>
            <person name="Lipzen A."/>
            <person name="Lutzoni F."/>
            <person name="Magnuson J."/>
            <person name="Mondo S."/>
            <person name="Nolan M."/>
            <person name="Ohm R."/>
            <person name="Pangilinan J."/>
            <person name="Park H.-J."/>
            <person name="Ramirez L."/>
            <person name="Alfaro M."/>
            <person name="Sun H."/>
            <person name="Tritt A."/>
            <person name="Yoshinaga Y."/>
            <person name="Zwiers L.-H."/>
            <person name="Turgeon B."/>
            <person name="Goodwin S."/>
            <person name="Spatafora J."/>
            <person name="Crous P."/>
            <person name="Grigoriev I."/>
        </authorList>
    </citation>
    <scope>NUCLEOTIDE SEQUENCE</scope>
    <source>
        <strain evidence="1">ATCC 200398</strain>
    </source>
</reference>
<keyword evidence="2" id="KW-1185">Reference proteome</keyword>
<name>A0ACB6R3E4_9PLEO</name>
<gene>
    <name evidence="1" type="ORF">BDR25DRAFT_312433</name>
</gene>
<organism evidence="1 2">
    <name type="scientific">Lindgomyces ingoldianus</name>
    <dbReference type="NCBI Taxonomy" id="673940"/>
    <lineage>
        <taxon>Eukaryota</taxon>
        <taxon>Fungi</taxon>
        <taxon>Dikarya</taxon>
        <taxon>Ascomycota</taxon>
        <taxon>Pezizomycotina</taxon>
        <taxon>Dothideomycetes</taxon>
        <taxon>Pleosporomycetidae</taxon>
        <taxon>Pleosporales</taxon>
        <taxon>Lindgomycetaceae</taxon>
        <taxon>Lindgomyces</taxon>
    </lineage>
</organism>
<accession>A0ACB6R3E4</accession>
<proteinExistence type="predicted"/>
<dbReference type="EMBL" id="MU003500">
    <property type="protein sequence ID" value="KAF2473348.1"/>
    <property type="molecule type" value="Genomic_DNA"/>
</dbReference>